<accession>A0ABZ0HNY1</accession>
<evidence type="ECO:0000313" key="4">
    <source>
        <dbReference type="Proteomes" id="UP001626536"/>
    </source>
</evidence>
<feature type="chain" id="PRO_5046959988" evidence="1">
    <location>
        <begin position="30"/>
        <end position="301"/>
    </location>
</feature>
<dbReference type="RefSeq" id="WP_407337663.1">
    <property type="nucleotide sequence ID" value="NZ_CP136862.1"/>
</dbReference>
<dbReference type="EMBL" id="CP136862">
    <property type="protein sequence ID" value="WOJ88223.1"/>
    <property type="molecule type" value="Genomic_DNA"/>
</dbReference>
<evidence type="ECO:0000256" key="1">
    <source>
        <dbReference type="SAM" id="SignalP"/>
    </source>
</evidence>
<keyword evidence="4" id="KW-1185">Reference proteome</keyword>
<dbReference type="Pfam" id="PF11412">
    <property type="entry name" value="DsbD_N"/>
    <property type="match status" value="1"/>
</dbReference>
<gene>
    <name evidence="3" type="ORF">RZS28_10215</name>
</gene>
<evidence type="ECO:0000259" key="2">
    <source>
        <dbReference type="Pfam" id="PF11412"/>
    </source>
</evidence>
<proteinExistence type="predicted"/>
<name>A0ABZ0HNY1_9HYPH</name>
<sequence>MQISFQLTRAAKIRGAALGAAGLASLALAVDARADPYATAWASAQKSAMRLIASAAGEPRGFYRAGAEIRLDPGALTYWRTPGGAGAPPVFSFDGSENVAGVTVLYPAPTRIDESGTEVFGYFGEVTFPFHVTPKDDARPAILALTLRYAVCERLCLPAKAEARLSLPPLQSAGSDARLRAAVAEADGPEAAIAAAEAKAPVRLSATERDAKVAIERIAGAPSPSWRLATLSGDLQDLFAEAPEGWYFETRKSDRPNEFLIVEVERPKAESADAVPVTLTLTEARQSYEFAVELGGPSSRP</sequence>
<feature type="signal peptide" evidence="1">
    <location>
        <begin position="1"/>
        <end position="29"/>
    </location>
</feature>
<feature type="domain" description="Thiol:disulfide interchange protein DsbD N-terminal" evidence="2">
    <location>
        <begin position="64"/>
        <end position="163"/>
    </location>
</feature>
<keyword evidence="1" id="KW-0732">Signal</keyword>
<protein>
    <submittedName>
        <fullName evidence="3">Protein-disulfide reductase DsbD family protein</fullName>
    </submittedName>
</protein>
<reference evidence="3 4" key="1">
    <citation type="submission" date="2023-10" db="EMBL/GenBank/DDBJ databases">
        <title>Novel methanotroph of the genus Methylocapsa from a subarctic wetland.</title>
        <authorList>
            <person name="Belova S.E."/>
            <person name="Oshkin I.Y."/>
            <person name="Miroshnikov K."/>
            <person name="Dedysh S.N."/>
        </authorList>
    </citation>
    <scope>NUCLEOTIDE SEQUENCE [LARGE SCALE GENOMIC DNA]</scope>
    <source>
        <strain evidence="3 4">RX1</strain>
    </source>
</reference>
<evidence type="ECO:0000313" key="3">
    <source>
        <dbReference type="EMBL" id="WOJ88223.1"/>
    </source>
</evidence>
<dbReference type="InterPro" id="IPR028250">
    <property type="entry name" value="DsbDN"/>
</dbReference>
<organism evidence="3 4">
    <name type="scientific">Methylocapsa polymorpha</name>
    <dbReference type="NCBI Taxonomy" id="3080828"/>
    <lineage>
        <taxon>Bacteria</taxon>
        <taxon>Pseudomonadati</taxon>
        <taxon>Pseudomonadota</taxon>
        <taxon>Alphaproteobacteria</taxon>
        <taxon>Hyphomicrobiales</taxon>
        <taxon>Beijerinckiaceae</taxon>
        <taxon>Methylocapsa</taxon>
    </lineage>
</organism>
<dbReference type="Proteomes" id="UP001626536">
    <property type="component" value="Chromosome"/>
</dbReference>